<evidence type="ECO:0000256" key="3">
    <source>
        <dbReference type="ARBA" id="ARBA00023027"/>
    </source>
</evidence>
<dbReference type="Gene3D" id="3.30.360.10">
    <property type="entry name" value="Dihydrodipicolinate Reductase, domain 2"/>
    <property type="match status" value="1"/>
</dbReference>
<feature type="domain" description="GFO/IDH/MocA-like oxidoreductase" evidence="5">
    <location>
        <begin position="147"/>
        <end position="259"/>
    </location>
</feature>
<keyword evidence="3" id="KW-0520">NAD</keyword>
<dbReference type="SUPFAM" id="SSF51735">
    <property type="entry name" value="NAD(P)-binding Rossmann-fold domains"/>
    <property type="match status" value="1"/>
</dbReference>
<dbReference type="SUPFAM" id="SSF55347">
    <property type="entry name" value="Glyceraldehyde-3-phosphate dehydrogenase-like, C-terminal domain"/>
    <property type="match status" value="1"/>
</dbReference>
<dbReference type="PANTHER" id="PTHR22604:SF105">
    <property type="entry name" value="TRANS-1,2-DIHYDROBENZENE-1,2-DIOL DEHYDROGENASE"/>
    <property type="match status" value="1"/>
</dbReference>
<feature type="domain" description="Gfo/Idh/MocA-like oxidoreductase N-terminal" evidence="4">
    <location>
        <begin position="17"/>
        <end position="133"/>
    </location>
</feature>
<accession>A0ABQ6IYR2</accession>
<dbReference type="Proteomes" id="UP001157126">
    <property type="component" value="Unassembled WGS sequence"/>
</dbReference>
<dbReference type="InterPro" id="IPR000683">
    <property type="entry name" value="Gfo/Idh/MocA-like_OxRdtase_N"/>
</dbReference>
<dbReference type="Gene3D" id="3.40.50.720">
    <property type="entry name" value="NAD(P)-binding Rossmann-like Domain"/>
    <property type="match status" value="1"/>
</dbReference>
<dbReference type="PANTHER" id="PTHR22604">
    <property type="entry name" value="OXIDOREDUCTASES"/>
    <property type="match status" value="1"/>
</dbReference>
<dbReference type="Pfam" id="PF22725">
    <property type="entry name" value="GFO_IDH_MocA_C3"/>
    <property type="match status" value="1"/>
</dbReference>
<evidence type="ECO:0000256" key="2">
    <source>
        <dbReference type="ARBA" id="ARBA00023002"/>
    </source>
</evidence>
<evidence type="ECO:0000259" key="4">
    <source>
        <dbReference type="Pfam" id="PF01408"/>
    </source>
</evidence>
<evidence type="ECO:0000259" key="5">
    <source>
        <dbReference type="Pfam" id="PF22725"/>
    </source>
</evidence>
<organism evidence="6 7">
    <name type="scientific">Mobilicoccus caccae</name>
    <dbReference type="NCBI Taxonomy" id="1859295"/>
    <lineage>
        <taxon>Bacteria</taxon>
        <taxon>Bacillati</taxon>
        <taxon>Actinomycetota</taxon>
        <taxon>Actinomycetes</taxon>
        <taxon>Micrococcales</taxon>
        <taxon>Dermatophilaceae</taxon>
        <taxon>Mobilicoccus</taxon>
    </lineage>
</organism>
<evidence type="ECO:0000313" key="6">
    <source>
        <dbReference type="EMBL" id="GMA41842.1"/>
    </source>
</evidence>
<proteinExistence type="inferred from homology"/>
<dbReference type="RefSeq" id="WP_284305343.1">
    <property type="nucleotide sequence ID" value="NZ_BSUO01000001.1"/>
</dbReference>
<name>A0ABQ6IYR2_9MICO</name>
<dbReference type="Pfam" id="PF01408">
    <property type="entry name" value="GFO_IDH_MocA"/>
    <property type="match status" value="1"/>
</dbReference>
<keyword evidence="2" id="KW-0560">Oxidoreductase</keyword>
<dbReference type="EMBL" id="BSUO01000001">
    <property type="protein sequence ID" value="GMA41842.1"/>
    <property type="molecule type" value="Genomic_DNA"/>
</dbReference>
<protein>
    <submittedName>
        <fullName evidence="6">Oxidoreductase</fullName>
    </submittedName>
</protein>
<evidence type="ECO:0000256" key="1">
    <source>
        <dbReference type="ARBA" id="ARBA00010928"/>
    </source>
</evidence>
<keyword evidence="7" id="KW-1185">Reference proteome</keyword>
<dbReference type="InterPro" id="IPR036291">
    <property type="entry name" value="NAD(P)-bd_dom_sf"/>
</dbReference>
<reference evidence="7" key="1">
    <citation type="journal article" date="2019" name="Int. J. Syst. Evol. Microbiol.">
        <title>The Global Catalogue of Microorganisms (GCM) 10K type strain sequencing project: providing services to taxonomists for standard genome sequencing and annotation.</title>
        <authorList>
            <consortium name="The Broad Institute Genomics Platform"/>
            <consortium name="The Broad Institute Genome Sequencing Center for Infectious Disease"/>
            <person name="Wu L."/>
            <person name="Ma J."/>
        </authorList>
    </citation>
    <scope>NUCLEOTIDE SEQUENCE [LARGE SCALE GENOMIC DNA]</scope>
    <source>
        <strain evidence="7">NBRC 113072</strain>
    </source>
</reference>
<gene>
    <name evidence="6" type="ORF">GCM10025883_38870</name>
</gene>
<comment type="similarity">
    <text evidence="1">Belongs to the Gfo/Idh/MocA family.</text>
</comment>
<sequence>MTLPVSRRPGADAVPALRWGVLGTGWIAEQFCGALHPHTSQRVAAVGSRSPESAQRAAARLGAESAYGSYAELVAAPEVDVVYVATPHPMHVDNALLAIEAGKHVLVEKPFAVNAEQGRRLAEAAEAAGVFCAEAMWTVFLPKFDVIRQLLDDGALGELTTVVADMGEWFDPGHRIFDPGLAGGAMLDLGTYPVTLATWAFGDATLQTVTGAGTRSGSGVMGQFSAGLDFGGGRLASLSASIEADLPTRATIAGSRGRLDIDRHFYRPGSFTLVRRDGSQERYTEEAVAHAGLFHEALEVARCIGEGLAQTPLRPLAATVDTLSVMDAIRATHGDEFACE</sequence>
<dbReference type="InterPro" id="IPR050984">
    <property type="entry name" value="Gfo/Idh/MocA_domain"/>
</dbReference>
<dbReference type="InterPro" id="IPR055170">
    <property type="entry name" value="GFO_IDH_MocA-like_dom"/>
</dbReference>
<evidence type="ECO:0000313" key="7">
    <source>
        <dbReference type="Proteomes" id="UP001157126"/>
    </source>
</evidence>
<comment type="caution">
    <text evidence="6">The sequence shown here is derived from an EMBL/GenBank/DDBJ whole genome shotgun (WGS) entry which is preliminary data.</text>
</comment>